<evidence type="ECO:0000313" key="2">
    <source>
        <dbReference type="Proteomes" id="UP001194468"/>
    </source>
</evidence>
<gene>
    <name evidence="1" type="ORF">L210DRAFT_3508232</name>
</gene>
<reference evidence="1" key="1">
    <citation type="submission" date="2019-10" db="EMBL/GenBank/DDBJ databases">
        <authorList>
            <consortium name="DOE Joint Genome Institute"/>
            <person name="Kuo A."/>
            <person name="Miyauchi S."/>
            <person name="Kiss E."/>
            <person name="Drula E."/>
            <person name="Kohler A."/>
            <person name="Sanchez-Garcia M."/>
            <person name="Andreopoulos B."/>
            <person name="Barry K.W."/>
            <person name="Bonito G."/>
            <person name="Buee M."/>
            <person name="Carver A."/>
            <person name="Chen C."/>
            <person name="Cichocki N."/>
            <person name="Clum A."/>
            <person name="Culley D."/>
            <person name="Crous P.W."/>
            <person name="Fauchery L."/>
            <person name="Girlanda M."/>
            <person name="Hayes R."/>
            <person name="Keri Z."/>
            <person name="LaButti K."/>
            <person name="Lipzen A."/>
            <person name="Lombard V."/>
            <person name="Magnuson J."/>
            <person name="Maillard F."/>
            <person name="Morin E."/>
            <person name="Murat C."/>
            <person name="Nolan M."/>
            <person name="Ohm R."/>
            <person name="Pangilinan J."/>
            <person name="Pereira M."/>
            <person name="Perotto S."/>
            <person name="Peter M."/>
            <person name="Riley R."/>
            <person name="Sitrit Y."/>
            <person name="Stielow B."/>
            <person name="Szollosi G."/>
            <person name="Zifcakova L."/>
            <person name="Stursova M."/>
            <person name="Spatafora J.W."/>
            <person name="Tedersoo L."/>
            <person name="Vaario L.-M."/>
            <person name="Yamada A."/>
            <person name="Yan M."/>
            <person name="Wang P."/>
            <person name="Xu J."/>
            <person name="Bruns T."/>
            <person name="Baldrian P."/>
            <person name="Vilgalys R."/>
            <person name="Henrissat B."/>
            <person name="Grigoriev I.V."/>
            <person name="Hibbett D."/>
            <person name="Nagy L.G."/>
            <person name="Martin F.M."/>
        </authorList>
    </citation>
    <scope>NUCLEOTIDE SEQUENCE</scope>
    <source>
        <strain evidence="1">BED1</strain>
    </source>
</reference>
<organism evidence="1 2">
    <name type="scientific">Boletus edulis BED1</name>
    <dbReference type="NCBI Taxonomy" id="1328754"/>
    <lineage>
        <taxon>Eukaryota</taxon>
        <taxon>Fungi</taxon>
        <taxon>Dikarya</taxon>
        <taxon>Basidiomycota</taxon>
        <taxon>Agaricomycotina</taxon>
        <taxon>Agaricomycetes</taxon>
        <taxon>Agaricomycetidae</taxon>
        <taxon>Boletales</taxon>
        <taxon>Boletineae</taxon>
        <taxon>Boletaceae</taxon>
        <taxon>Boletoideae</taxon>
        <taxon>Boletus</taxon>
    </lineage>
</organism>
<comment type="caution">
    <text evidence="1">The sequence shown here is derived from an EMBL/GenBank/DDBJ whole genome shotgun (WGS) entry which is preliminary data.</text>
</comment>
<name>A0AAD4BI02_BOLED</name>
<sequence length="324" mass="35401">MEMEEVQHQIVVVASVDLAHIVLQSVDYIHGALPRPKLVKADVIDLIHFHVELDGFPPALVFLPAAPAPIPFVAPTLVDVVLPIEAPKVSAAPTLADVFAAPTLADVFAAPTLVDVMLAIEAPIDSAALTLADNMLAAAAPRVFVVATPVVFDVLFVDIAPVVVIPTVFYALCPHWQDQLEQQKYDDWTFYYADVVGVVQQMPDSPWGVVDLECNVVGQAKQQAANFQAVEVVQQMPDSPWGVGQAKQQAATLEMQQVDQNKAMVQQEVVVFNQMVWYTWVLIHRQDLVERQLVVVAGGVRMVNPFDVAHAQLGEQLVVLIVVM</sequence>
<dbReference type="EMBL" id="WHUW01000059">
    <property type="protein sequence ID" value="KAF8430635.1"/>
    <property type="molecule type" value="Genomic_DNA"/>
</dbReference>
<keyword evidence="2" id="KW-1185">Reference proteome</keyword>
<protein>
    <submittedName>
        <fullName evidence="1">Uncharacterized protein</fullName>
    </submittedName>
</protein>
<dbReference type="Proteomes" id="UP001194468">
    <property type="component" value="Unassembled WGS sequence"/>
</dbReference>
<reference evidence="1" key="2">
    <citation type="journal article" date="2020" name="Nat. Commun.">
        <title>Large-scale genome sequencing of mycorrhizal fungi provides insights into the early evolution of symbiotic traits.</title>
        <authorList>
            <person name="Miyauchi S."/>
            <person name="Kiss E."/>
            <person name="Kuo A."/>
            <person name="Drula E."/>
            <person name="Kohler A."/>
            <person name="Sanchez-Garcia M."/>
            <person name="Morin E."/>
            <person name="Andreopoulos B."/>
            <person name="Barry K.W."/>
            <person name="Bonito G."/>
            <person name="Buee M."/>
            <person name="Carver A."/>
            <person name="Chen C."/>
            <person name="Cichocki N."/>
            <person name="Clum A."/>
            <person name="Culley D."/>
            <person name="Crous P.W."/>
            <person name="Fauchery L."/>
            <person name="Girlanda M."/>
            <person name="Hayes R.D."/>
            <person name="Keri Z."/>
            <person name="LaButti K."/>
            <person name="Lipzen A."/>
            <person name="Lombard V."/>
            <person name="Magnuson J."/>
            <person name="Maillard F."/>
            <person name="Murat C."/>
            <person name="Nolan M."/>
            <person name="Ohm R.A."/>
            <person name="Pangilinan J."/>
            <person name="Pereira M.F."/>
            <person name="Perotto S."/>
            <person name="Peter M."/>
            <person name="Pfister S."/>
            <person name="Riley R."/>
            <person name="Sitrit Y."/>
            <person name="Stielow J.B."/>
            <person name="Szollosi G."/>
            <person name="Zifcakova L."/>
            <person name="Stursova M."/>
            <person name="Spatafora J.W."/>
            <person name="Tedersoo L."/>
            <person name="Vaario L.M."/>
            <person name="Yamada A."/>
            <person name="Yan M."/>
            <person name="Wang P."/>
            <person name="Xu J."/>
            <person name="Bruns T."/>
            <person name="Baldrian P."/>
            <person name="Vilgalys R."/>
            <person name="Dunand C."/>
            <person name="Henrissat B."/>
            <person name="Grigoriev I.V."/>
            <person name="Hibbett D."/>
            <person name="Nagy L.G."/>
            <person name="Martin F.M."/>
        </authorList>
    </citation>
    <scope>NUCLEOTIDE SEQUENCE</scope>
    <source>
        <strain evidence="1">BED1</strain>
    </source>
</reference>
<accession>A0AAD4BI02</accession>
<proteinExistence type="predicted"/>
<dbReference type="AlphaFoldDB" id="A0AAD4BI02"/>
<evidence type="ECO:0000313" key="1">
    <source>
        <dbReference type="EMBL" id="KAF8430635.1"/>
    </source>
</evidence>